<proteinExistence type="predicted"/>
<dbReference type="OrthoDB" id="2591046at2759"/>
<comment type="caution">
    <text evidence="1">The sequence shown here is derived from an EMBL/GenBank/DDBJ whole genome shotgun (WGS) entry which is preliminary data.</text>
</comment>
<reference evidence="1" key="1">
    <citation type="submission" date="2020-04" db="EMBL/GenBank/DDBJ databases">
        <title>Analysis of mating type loci in Filobasidium floriforme.</title>
        <authorList>
            <person name="Nowrousian M."/>
        </authorList>
    </citation>
    <scope>NUCLEOTIDE SEQUENCE</scope>
    <source>
        <strain evidence="1">CBS 6242</strain>
    </source>
</reference>
<dbReference type="Proteomes" id="UP000812966">
    <property type="component" value="Unassembled WGS sequence"/>
</dbReference>
<dbReference type="EMBL" id="JABELV010000002">
    <property type="protein sequence ID" value="KAG7579962.1"/>
    <property type="molecule type" value="Genomic_DNA"/>
</dbReference>
<keyword evidence="2" id="KW-1185">Reference proteome</keyword>
<name>A0A8K0JSD8_9TREE</name>
<gene>
    <name evidence="1" type="ORF">FFLO_00170</name>
</gene>
<organism evidence="1 2">
    <name type="scientific">Filobasidium floriforme</name>
    <dbReference type="NCBI Taxonomy" id="5210"/>
    <lineage>
        <taxon>Eukaryota</taxon>
        <taxon>Fungi</taxon>
        <taxon>Dikarya</taxon>
        <taxon>Basidiomycota</taxon>
        <taxon>Agaricomycotina</taxon>
        <taxon>Tremellomycetes</taxon>
        <taxon>Filobasidiales</taxon>
        <taxon>Filobasidiaceae</taxon>
        <taxon>Filobasidium</taxon>
    </lineage>
</organism>
<accession>A0A8K0JSD8</accession>
<evidence type="ECO:0000313" key="2">
    <source>
        <dbReference type="Proteomes" id="UP000812966"/>
    </source>
</evidence>
<evidence type="ECO:0000313" key="1">
    <source>
        <dbReference type="EMBL" id="KAG7579962.1"/>
    </source>
</evidence>
<dbReference type="AlphaFoldDB" id="A0A8K0JSD8"/>
<protein>
    <submittedName>
        <fullName evidence="1">Uncharacterized protein</fullName>
    </submittedName>
</protein>
<sequence length="379" mass="41914">MSELLAKMSKQSFLMALVLVGMATLMVQNHFHSRQLAVVTEVGLQSAQARDLQSQSQLSVTAPTKPRTKRKLQIIKAGGIPKEGLGSSLGFITATANIANLLDAELIITQTAEMMGYRVSDILNKGLSLEGNGRVCDIMEILLEDPGTGTFQGRMDRAQGILDKTYERAIKKCTTVPTEILLSDYAMREINRCDTIIINDFRTISRGWTKCSMAWWKGAIDQYSPPAEGNDVAIHFRWGDMYHKALTEKKWMMEMDKVAKVVEIIRAEKPNVVVNVFMKKSKENESENRMREILSPLKAPFNIIEAETDVEELSMMAKAEYLIINSGSYSTGAAATGAARVVVFNGGGAHHTLGAMNLTNLFNYQELDEGKLRAAVKGN</sequence>